<evidence type="ECO:0000256" key="2">
    <source>
        <dbReference type="ARBA" id="ARBA00022448"/>
    </source>
</evidence>
<keyword evidence="3" id="KW-0547">Nucleotide-binding</keyword>
<dbReference type="Gene3D" id="3.40.50.300">
    <property type="entry name" value="P-loop containing nucleotide triphosphate hydrolases"/>
    <property type="match status" value="1"/>
</dbReference>
<dbReference type="RefSeq" id="WP_367966704.1">
    <property type="nucleotide sequence ID" value="NZ_JBAKFJ010000001.1"/>
</dbReference>
<dbReference type="PANTHER" id="PTHR42788">
    <property type="entry name" value="TAURINE IMPORT ATP-BINDING PROTEIN-RELATED"/>
    <property type="match status" value="1"/>
</dbReference>
<gene>
    <name evidence="6" type="ORF">V6X64_04340</name>
</gene>
<reference evidence="6 7" key="1">
    <citation type="submission" date="2024-02" db="EMBL/GenBank/DDBJ databases">
        <title>New especies of Spiribacter isolated from saline water.</title>
        <authorList>
            <person name="Leon M.J."/>
            <person name="De La Haba R."/>
            <person name="Sanchez-Porro C."/>
            <person name="Ventosa A."/>
        </authorList>
    </citation>
    <scope>NUCLEOTIDE SEQUENCE [LARGE SCALE GENOMIC DNA]</scope>
    <source>
        <strain evidence="7">ag22IC4-227</strain>
    </source>
</reference>
<proteinExistence type="inferred from homology"/>
<evidence type="ECO:0000313" key="6">
    <source>
        <dbReference type="EMBL" id="MEX0386228.1"/>
    </source>
</evidence>
<dbReference type="InterPro" id="IPR017871">
    <property type="entry name" value="ABC_transporter-like_CS"/>
</dbReference>
<sequence>MTLQAPTTAAAPSAQPHLALEGVGKVFELRRNERIEAIKDVSFTMQENEVCVILGPSGCGKSTVLRMVAGLESPSAGQLLLDGNPIHGPGRERGMVFQSYTSFDWLTVQDNVEYGMRLNGAGARERRERAAEFIELVGLTKFANAYPRQLSGGMKQRVAIARTLANDPALLLMDEPFGALDAQTRWHMQELMMSVVESTRTSVLMVTHDIEEAIFLADRIEFMSRHPGSVLEEIKPAFKQGQRFTRKEQLLDFPEYGDLERHVMKLMRQQGGDEATPAEQGA</sequence>
<organism evidence="6 7">
    <name type="scientific">Spiribacter onubensis</name>
    <dbReference type="NCBI Taxonomy" id="3122420"/>
    <lineage>
        <taxon>Bacteria</taxon>
        <taxon>Pseudomonadati</taxon>
        <taxon>Pseudomonadota</taxon>
        <taxon>Gammaproteobacteria</taxon>
        <taxon>Chromatiales</taxon>
        <taxon>Ectothiorhodospiraceae</taxon>
        <taxon>Spiribacter</taxon>
    </lineage>
</organism>
<name>A0ABV3S9R2_9GAMM</name>
<dbReference type="CDD" id="cd03293">
    <property type="entry name" value="ABC_NrtD_SsuB_transporters"/>
    <property type="match status" value="1"/>
</dbReference>
<keyword evidence="7" id="KW-1185">Reference proteome</keyword>
<dbReference type="PANTHER" id="PTHR42788:SF13">
    <property type="entry name" value="ALIPHATIC SULFONATES IMPORT ATP-BINDING PROTEIN SSUB"/>
    <property type="match status" value="1"/>
</dbReference>
<comment type="similarity">
    <text evidence="1">Belongs to the ABC transporter superfamily.</text>
</comment>
<evidence type="ECO:0000259" key="5">
    <source>
        <dbReference type="PROSITE" id="PS50893"/>
    </source>
</evidence>
<protein>
    <submittedName>
        <fullName evidence="6">ABC transporter ATP-binding protein</fullName>
    </submittedName>
</protein>
<evidence type="ECO:0000256" key="4">
    <source>
        <dbReference type="ARBA" id="ARBA00022840"/>
    </source>
</evidence>
<dbReference type="PROSITE" id="PS50893">
    <property type="entry name" value="ABC_TRANSPORTER_2"/>
    <property type="match status" value="1"/>
</dbReference>
<dbReference type="Pfam" id="PF00005">
    <property type="entry name" value="ABC_tran"/>
    <property type="match status" value="1"/>
</dbReference>
<evidence type="ECO:0000313" key="7">
    <source>
        <dbReference type="Proteomes" id="UP001556653"/>
    </source>
</evidence>
<dbReference type="SMART" id="SM00382">
    <property type="entry name" value="AAA"/>
    <property type="match status" value="1"/>
</dbReference>
<feature type="domain" description="ABC transporter" evidence="5">
    <location>
        <begin position="18"/>
        <end position="250"/>
    </location>
</feature>
<dbReference type="InterPro" id="IPR003439">
    <property type="entry name" value="ABC_transporter-like_ATP-bd"/>
</dbReference>
<comment type="caution">
    <text evidence="6">The sequence shown here is derived from an EMBL/GenBank/DDBJ whole genome shotgun (WGS) entry which is preliminary data.</text>
</comment>
<dbReference type="InterPro" id="IPR027417">
    <property type="entry name" value="P-loop_NTPase"/>
</dbReference>
<keyword evidence="4 6" id="KW-0067">ATP-binding</keyword>
<accession>A0ABV3S9R2</accession>
<dbReference type="InterPro" id="IPR003593">
    <property type="entry name" value="AAA+_ATPase"/>
</dbReference>
<dbReference type="SUPFAM" id="SSF52540">
    <property type="entry name" value="P-loop containing nucleoside triphosphate hydrolases"/>
    <property type="match status" value="1"/>
</dbReference>
<dbReference type="Proteomes" id="UP001556653">
    <property type="component" value="Unassembled WGS sequence"/>
</dbReference>
<dbReference type="PROSITE" id="PS00211">
    <property type="entry name" value="ABC_TRANSPORTER_1"/>
    <property type="match status" value="1"/>
</dbReference>
<dbReference type="EMBL" id="JBAKFJ010000001">
    <property type="protein sequence ID" value="MEX0386228.1"/>
    <property type="molecule type" value="Genomic_DNA"/>
</dbReference>
<dbReference type="GO" id="GO:0005524">
    <property type="term" value="F:ATP binding"/>
    <property type="evidence" value="ECO:0007669"/>
    <property type="project" value="UniProtKB-KW"/>
</dbReference>
<evidence type="ECO:0000256" key="3">
    <source>
        <dbReference type="ARBA" id="ARBA00022741"/>
    </source>
</evidence>
<keyword evidence="2" id="KW-0813">Transport</keyword>
<dbReference type="InterPro" id="IPR050166">
    <property type="entry name" value="ABC_transporter_ATP-bind"/>
</dbReference>
<evidence type="ECO:0000256" key="1">
    <source>
        <dbReference type="ARBA" id="ARBA00005417"/>
    </source>
</evidence>